<reference evidence="1 2" key="1">
    <citation type="submission" date="2024-07" db="EMBL/GenBank/DDBJ databases">
        <title>Marimonas sp.nov., isolated from tidal-flat sediment.</title>
        <authorList>
            <person name="Jayan J.N."/>
            <person name="Lee S.S."/>
        </authorList>
    </citation>
    <scope>NUCLEOTIDE SEQUENCE [LARGE SCALE GENOMIC DNA]</scope>
    <source>
        <strain evidence="1 2">MJW-29</strain>
    </source>
</reference>
<accession>A0ABV3RQ52</accession>
<evidence type="ECO:0000313" key="2">
    <source>
        <dbReference type="Proteomes" id="UP001556098"/>
    </source>
</evidence>
<organism evidence="1 2">
    <name type="scientific">Sulfitobacter sediminis</name>
    <dbReference type="NCBI Taxonomy" id="3234186"/>
    <lineage>
        <taxon>Bacteria</taxon>
        <taxon>Pseudomonadati</taxon>
        <taxon>Pseudomonadota</taxon>
        <taxon>Alphaproteobacteria</taxon>
        <taxon>Rhodobacterales</taxon>
        <taxon>Roseobacteraceae</taxon>
        <taxon>Sulfitobacter</taxon>
    </lineage>
</organism>
<dbReference type="RefSeq" id="WP_367878743.1">
    <property type="nucleotide sequence ID" value="NZ_JBFNXX010000012.1"/>
</dbReference>
<keyword evidence="2" id="KW-1185">Reference proteome</keyword>
<evidence type="ECO:0000313" key="1">
    <source>
        <dbReference type="EMBL" id="MEW9921041.1"/>
    </source>
</evidence>
<comment type="caution">
    <text evidence="1">The sequence shown here is derived from an EMBL/GenBank/DDBJ whole genome shotgun (WGS) entry which is preliminary data.</text>
</comment>
<dbReference type="Proteomes" id="UP001556098">
    <property type="component" value="Unassembled WGS sequence"/>
</dbReference>
<sequence length="52" mass="5668">MAIEFGDFLARKQASPVVFTQIPVGGARADSVSNSRYEGMMYFACDWCEGSA</sequence>
<gene>
    <name evidence="1" type="ORF">AB2B41_15620</name>
</gene>
<dbReference type="EMBL" id="JBFNXX010000012">
    <property type="protein sequence ID" value="MEW9921041.1"/>
    <property type="molecule type" value="Genomic_DNA"/>
</dbReference>
<proteinExistence type="predicted"/>
<name>A0ABV3RQ52_9RHOB</name>
<protein>
    <submittedName>
        <fullName evidence="1">Uncharacterized protein</fullName>
    </submittedName>
</protein>